<dbReference type="InterPro" id="IPR000792">
    <property type="entry name" value="Tscrpt_reg_LuxR_C"/>
</dbReference>
<keyword evidence="1" id="KW-0805">Transcription regulation</keyword>
<keyword evidence="6" id="KW-1185">Reference proteome</keyword>
<evidence type="ECO:0000256" key="3">
    <source>
        <dbReference type="ARBA" id="ARBA00023163"/>
    </source>
</evidence>
<organism evidence="5 6">
    <name type="scientific">Mycobacterium intermedium</name>
    <dbReference type="NCBI Taxonomy" id="28445"/>
    <lineage>
        <taxon>Bacteria</taxon>
        <taxon>Bacillati</taxon>
        <taxon>Actinomycetota</taxon>
        <taxon>Actinomycetes</taxon>
        <taxon>Mycobacteriales</taxon>
        <taxon>Mycobacteriaceae</taxon>
        <taxon>Mycobacterium</taxon>
        <taxon>Mycobacterium simiae complex</taxon>
    </lineage>
</organism>
<evidence type="ECO:0000313" key="6">
    <source>
        <dbReference type="Proteomes" id="UP000192739"/>
    </source>
</evidence>
<proteinExistence type="predicted"/>
<dbReference type="InterPro" id="IPR036388">
    <property type="entry name" value="WH-like_DNA-bd_sf"/>
</dbReference>
<keyword evidence="3" id="KW-0804">Transcription</keyword>
<gene>
    <name evidence="5" type="ORF">BST27_24840</name>
</gene>
<sequence length="209" mass="22322">MQHRRVVTGLDDGSDALVTRSRIVIAQNDVGQAERDARAALELAADFDAHLPTADALECLAHAAGDGRNHREAARLFGAADACRCETGAVRFKVWEDGYASSVDSVRKALGDSDFDAAWAEGAGLSIAEAIAYALRGHGGRNRPAGGWDALTPAELDVIRLLGEGLANKDIAARLFISPRTVQSHLTHVYNKLGVSSRVQLVQEAARRN</sequence>
<dbReference type="EMBL" id="MVHT01000091">
    <property type="protein sequence ID" value="ORA96646.1"/>
    <property type="molecule type" value="Genomic_DNA"/>
</dbReference>
<evidence type="ECO:0000259" key="4">
    <source>
        <dbReference type="PROSITE" id="PS50043"/>
    </source>
</evidence>
<reference evidence="5 6" key="1">
    <citation type="submission" date="2017-02" db="EMBL/GenBank/DDBJ databases">
        <title>The new phylogeny of genus Mycobacterium.</title>
        <authorList>
            <person name="Tortoli E."/>
            <person name="Trovato A."/>
            <person name="Cirillo D.M."/>
        </authorList>
    </citation>
    <scope>NUCLEOTIDE SEQUENCE [LARGE SCALE GENOMIC DNA]</scope>
    <source>
        <strain evidence="5 6">DSM 44049</strain>
    </source>
</reference>
<dbReference type="InterPro" id="IPR016032">
    <property type="entry name" value="Sig_transdc_resp-reg_C-effctor"/>
</dbReference>
<dbReference type="FunFam" id="1.10.10.10:FF:000553">
    <property type="entry name" value="Transcriptional regulator, LuxR family"/>
    <property type="match status" value="1"/>
</dbReference>
<accession>A0A1T3W0R9</accession>
<dbReference type="SMART" id="SM00421">
    <property type="entry name" value="HTH_LUXR"/>
    <property type="match status" value="1"/>
</dbReference>
<dbReference type="GO" id="GO:0003677">
    <property type="term" value="F:DNA binding"/>
    <property type="evidence" value="ECO:0007669"/>
    <property type="project" value="UniProtKB-KW"/>
</dbReference>
<dbReference type="GO" id="GO:0006355">
    <property type="term" value="P:regulation of DNA-templated transcription"/>
    <property type="evidence" value="ECO:0007669"/>
    <property type="project" value="InterPro"/>
</dbReference>
<keyword evidence="2" id="KW-0238">DNA-binding</keyword>
<dbReference type="PROSITE" id="PS00622">
    <property type="entry name" value="HTH_LUXR_1"/>
    <property type="match status" value="1"/>
</dbReference>
<name>A0A1T3W0R9_MYCIE</name>
<evidence type="ECO:0000256" key="1">
    <source>
        <dbReference type="ARBA" id="ARBA00023015"/>
    </source>
</evidence>
<dbReference type="SUPFAM" id="SSF46894">
    <property type="entry name" value="C-terminal effector domain of the bipartite response regulators"/>
    <property type="match status" value="1"/>
</dbReference>
<dbReference type="PANTHER" id="PTHR47691:SF3">
    <property type="entry name" value="HTH-TYPE TRANSCRIPTIONAL REGULATOR RV0890C-RELATED"/>
    <property type="match status" value="1"/>
</dbReference>
<feature type="domain" description="HTH luxR-type" evidence="4">
    <location>
        <begin position="144"/>
        <end position="209"/>
    </location>
</feature>
<evidence type="ECO:0000313" key="5">
    <source>
        <dbReference type="EMBL" id="ORA96646.1"/>
    </source>
</evidence>
<dbReference type="Proteomes" id="UP000192739">
    <property type="component" value="Unassembled WGS sequence"/>
</dbReference>
<comment type="caution">
    <text evidence="5">The sequence shown here is derived from an EMBL/GenBank/DDBJ whole genome shotgun (WGS) entry which is preliminary data.</text>
</comment>
<dbReference type="PANTHER" id="PTHR47691">
    <property type="entry name" value="REGULATOR-RELATED"/>
    <property type="match status" value="1"/>
</dbReference>
<dbReference type="CDD" id="cd06170">
    <property type="entry name" value="LuxR_C_like"/>
    <property type="match status" value="1"/>
</dbReference>
<dbReference type="Gene3D" id="1.10.10.10">
    <property type="entry name" value="Winged helix-like DNA-binding domain superfamily/Winged helix DNA-binding domain"/>
    <property type="match status" value="1"/>
</dbReference>
<dbReference type="PRINTS" id="PR00038">
    <property type="entry name" value="HTHLUXR"/>
</dbReference>
<dbReference type="Pfam" id="PF00196">
    <property type="entry name" value="GerE"/>
    <property type="match status" value="1"/>
</dbReference>
<dbReference type="AlphaFoldDB" id="A0A1T3W0R9"/>
<dbReference type="PROSITE" id="PS50043">
    <property type="entry name" value="HTH_LUXR_2"/>
    <property type="match status" value="1"/>
</dbReference>
<evidence type="ECO:0000256" key="2">
    <source>
        <dbReference type="ARBA" id="ARBA00023125"/>
    </source>
</evidence>
<protein>
    <submittedName>
        <fullName evidence="5">Helix-turn-helix transcriptional regulator</fullName>
    </submittedName>
</protein>